<gene>
    <name evidence="5" type="ORF">CNECB9_50005</name>
</gene>
<dbReference type="PANTHER" id="PTHR30055">
    <property type="entry name" value="HTH-TYPE TRANSCRIPTIONAL REGULATOR RUTR"/>
    <property type="match status" value="1"/>
</dbReference>
<dbReference type="AlphaFoldDB" id="A0A1K0IMR8"/>
<sequence length="246" mass="27322">MFAMTSVRPMPRIYRRANAAGFGNEAPAAGDLKRPATPRSKPLKRPSQQRAHFTVNAIYDAFVRIWRRDGWDGVTTRAVALEAGFSVGALYEYFPSKEALASGYVRHTVETMLARIDTEVTQQTDADWRTRVRRLVAIACGADDEATGIVFDADIIGLEPRIAEPKHHRRVFEEFCEAWQRALCACPDLPTAPDAAKVQALVLAVWGARRYRLLLQGAALQPAQWVSEMQALCLAALDEKANDAQP</sequence>
<dbReference type="PANTHER" id="PTHR30055:SF226">
    <property type="entry name" value="HTH-TYPE TRANSCRIPTIONAL REGULATOR PKSA"/>
    <property type="match status" value="1"/>
</dbReference>
<evidence type="ECO:0000256" key="2">
    <source>
        <dbReference type="PROSITE-ProRule" id="PRU00335"/>
    </source>
</evidence>
<feature type="domain" description="HTH tetR-type" evidence="4">
    <location>
        <begin position="52"/>
        <end position="112"/>
    </location>
</feature>
<dbReference type="Pfam" id="PF00440">
    <property type="entry name" value="TetR_N"/>
    <property type="match status" value="1"/>
</dbReference>
<evidence type="ECO:0000256" key="1">
    <source>
        <dbReference type="ARBA" id="ARBA00023125"/>
    </source>
</evidence>
<accession>A0A1K0IMR8</accession>
<evidence type="ECO:0000259" key="4">
    <source>
        <dbReference type="PROSITE" id="PS50977"/>
    </source>
</evidence>
<keyword evidence="1 2" id="KW-0238">DNA-binding</keyword>
<dbReference type="InterPro" id="IPR050109">
    <property type="entry name" value="HTH-type_TetR-like_transc_reg"/>
</dbReference>
<protein>
    <submittedName>
        <fullName evidence="5">TetR/AcrR family transcriptional regulator</fullName>
    </submittedName>
</protein>
<dbReference type="SUPFAM" id="SSF46689">
    <property type="entry name" value="Homeodomain-like"/>
    <property type="match status" value="1"/>
</dbReference>
<name>A0A1K0IMR8_CUPNE</name>
<dbReference type="Gene3D" id="1.10.357.10">
    <property type="entry name" value="Tetracycline Repressor, domain 2"/>
    <property type="match status" value="1"/>
</dbReference>
<dbReference type="InterPro" id="IPR001647">
    <property type="entry name" value="HTH_TetR"/>
</dbReference>
<dbReference type="GO" id="GO:0003700">
    <property type="term" value="F:DNA-binding transcription factor activity"/>
    <property type="evidence" value="ECO:0007669"/>
    <property type="project" value="TreeGrafter"/>
</dbReference>
<dbReference type="InterPro" id="IPR009057">
    <property type="entry name" value="Homeodomain-like_sf"/>
</dbReference>
<evidence type="ECO:0000256" key="3">
    <source>
        <dbReference type="SAM" id="MobiDB-lite"/>
    </source>
</evidence>
<proteinExistence type="predicted"/>
<dbReference type="EMBL" id="FMSH01000445">
    <property type="protein sequence ID" value="SCU90533.1"/>
    <property type="molecule type" value="Genomic_DNA"/>
</dbReference>
<dbReference type="GO" id="GO:0000976">
    <property type="term" value="F:transcription cis-regulatory region binding"/>
    <property type="evidence" value="ECO:0007669"/>
    <property type="project" value="TreeGrafter"/>
</dbReference>
<evidence type="ECO:0000313" key="5">
    <source>
        <dbReference type="EMBL" id="SCU90533.1"/>
    </source>
</evidence>
<dbReference type="PROSITE" id="PS50977">
    <property type="entry name" value="HTH_TETR_2"/>
    <property type="match status" value="1"/>
</dbReference>
<feature type="DNA-binding region" description="H-T-H motif" evidence="2">
    <location>
        <begin position="75"/>
        <end position="94"/>
    </location>
</feature>
<organism evidence="5">
    <name type="scientific">Cupriavidus necator</name>
    <name type="common">Alcaligenes eutrophus</name>
    <name type="synonym">Ralstonia eutropha</name>
    <dbReference type="NCBI Taxonomy" id="106590"/>
    <lineage>
        <taxon>Bacteria</taxon>
        <taxon>Pseudomonadati</taxon>
        <taxon>Pseudomonadota</taxon>
        <taxon>Betaproteobacteria</taxon>
        <taxon>Burkholderiales</taxon>
        <taxon>Burkholderiaceae</taxon>
        <taxon>Cupriavidus</taxon>
    </lineage>
</organism>
<feature type="region of interest" description="Disordered" evidence="3">
    <location>
        <begin position="25"/>
        <end position="48"/>
    </location>
</feature>
<reference evidence="5" key="1">
    <citation type="submission" date="2016-09" db="EMBL/GenBank/DDBJ databases">
        <authorList>
            <person name="Capua I."/>
            <person name="De Benedictis P."/>
            <person name="Joannis T."/>
            <person name="Lombin L.H."/>
            <person name="Cattoli G."/>
        </authorList>
    </citation>
    <scope>NUCLEOTIDE SEQUENCE</scope>
    <source>
        <strain evidence="5">B9</strain>
    </source>
</reference>